<name>A0A841BUG1_9ACTN</name>
<evidence type="ECO:0000313" key="2">
    <source>
        <dbReference type="Proteomes" id="UP000587527"/>
    </source>
</evidence>
<proteinExistence type="predicted"/>
<dbReference type="Proteomes" id="UP000587527">
    <property type="component" value="Unassembled WGS sequence"/>
</dbReference>
<dbReference type="RefSeq" id="WP_184838910.1">
    <property type="nucleotide sequence ID" value="NZ_JACHMN010000002.1"/>
</dbReference>
<organism evidence="1 2">
    <name type="scientific">Allocatelliglobosispora scoriae</name>
    <dbReference type="NCBI Taxonomy" id="643052"/>
    <lineage>
        <taxon>Bacteria</taxon>
        <taxon>Bacillati</taxon>
        <taxon>Actinomycetota</taxon>
        <taxon>Actinomycetes</taxon>
        <taxon>Micromonosporales</taxon>
        <taxon>Micromonosporaceae</taxon>
        <taxon>Allocatelliglobosispora</taxon>
    </lineage>
</organism>
<gene>
    <name evidence="1" type="ORF">F4553_004467</name>
</gene>
<sequence length="80" mass="9076">MTTTPMESPVRQARLSHGWELVELALRVKFIADALGETTPKVGDLVTSLFLWENQREQVPTSYEALLDLVFDAYTRRVPA</sequence>
<reference evidence="1 2" key="1">
    <citation type="submission" date="2020-08" db="EMBL/GenBank/DDBJ databases">
        <title>Sequencing the genomes of 1000 actinobacteria strains.</title>
        <authorList>
            <person name="Klenk H.-P."/>
        </authorList>
    </citation>
    <scope>NUCLEOTIDE SEQUENCE [LARGE SCALE GENOMIC DNA]</scope>
    <source>
        <strain evidence="1 2">DSM 45362</strain>
    </source>
</reference>
<dbReference type="AlphaFoldDB" id="A0A841BUG1"/>
<protein>
    <submittedName>
        <fullName evidence="1">Uncharacterized protein</fullName>
    </submittedName>
</protein>
<dbReference type="EMBL" id="JACHMN010000002">
    <property type="protein sequence ID" value="MBB5871088.1"/>
    <property type="molecule type" value="Genomic_DNA"/>
</dbReference>
<evidence type="ECO:0000313" key="1">
    <source>
        <dbReference type="EMBL" id="MBB5871088.1"/>
    </source>
</evidence>
<comment type="caution">
    <text evidence="1">The sequence shown here is derived from an EMBL/GenBank/DDBJ whole genome shotgun (WGS) entry which is preliminary data.</text>
</comment>
<accession>A0A841BUG1</accession>
<keyword evidence="2" id="KW-1185">Reference proteome</keyword>